<dbReference type="PANTHER" id="PTHR11699">
    <property type="entry name" value="ALDEHYDE DEHYDROGENASE-RELATED"/>
    <property type="match status" value="1"/>
</dbReference>
<reference evidence="6 7" key="1">
    <citation type="submission" date="2016-02" db="EMBL/GenBank/DDBJ databases">
        <title>Complete genome sequence and transcriptome regulation of the pentose utilising yeast Sugiyamaella lignohabitans.</title>
        <authorList>
            <person name="Bellasio M."/>
            <person name="Peymann A."/>
            <person name="Valli M."/>
            <person name="Sipitzky M."/>
            <person name="Graf A."/>
            <person name="Sauer M."/>
            <person name="Marx H."/>
            <person name="Mattanovich D."/>
        </authorList>
    </citation>
    <scope>NUCLEOTIDE SEQUENCE [LARGE SCALE GENOMIC DNA]</scope>
    <source>
        <strain evidence="6 7">CBS 10342</strain>
    </source>
</reference>
<sequence length="499" mass="53801">MVLPVSTKITLGDVTYEQPTGLFINNQFVAAKNGKTLATVNPATEKVITEVHAADKDDVDIAVAAARKAYKTVWKKTPGAERSKLLHKLADLMEEHRATLTAIEAADSGKPRNNNATYDVDECINVFNYYGGWADKIQGKTIMESDDKFAFTRHQPFGVCGQIIPWNYPLAMAAWKIGPAIATGNVIVLKTAEQTPLSMLYFGNLVVKAGFPPGVINIISGYGKDAGAPLASHMDVDKIAFTGSTATGKLIMQMAAASNLKAVTLECGGKSPMLVFDDADFEQAVKWAVFGIMYNQGQVCCATSRLYVQDTIYDKFVKAIKAEVEASTKMGDPFNDEVGHGPQVTDVQQKRVLSYIDAGKKEGATLVTGGEAGSSGNGFYIKPTVFADVKPEMTIVREEIFGPVVVVGKFSTEEEALELANDTIYGLGAAIFTQNITRAHKLANEIDAGTVWINSTNDSDIRIPFGGFKMSGIGSELGEYGLKTYTQVKSVQINLGSRL</sequence>
<protein>
    <submittedName>
        <fullName evidence="6">Aldehyde dehydrogenase (NAD(+)) ALD2</fullName>
    </submittedName>
</protein>
<dbReference type="EMBL" id="CP014501">
    <property type="protein sequence ID" value="ANB13587.1"/>
    <property type="molecule type" value="Genomic_DNA"/>
</dbReference>
<dbReference type="FunFam" id="3.40.309.10:FF:000012">
    <property type="entry name" value="Betaine aldehyde dehydrogenase"/>
    <property type="match status" value="1"/>
</dbReference>
<dbReference type="GO" id="GO:0046394">
    <property type="term" value="P:carboxylic acid biosynthetic process"/>
    <property type="evidence" value="ECO:0007669"/>
    <property type="project" value="UniProtKB-ARBA"/>
</dbReference>
<evidence type="ECO:0000313" key="6">
    <source>
        <dbReference type="EMBL" id="ANB13587.1"/>
    </source>
</evidence>
<comment type="similarity">
    <text evidence="1 4">Belongs to the aldehyde dehydrogenase family.</text>
</comment>
<dbReference type="InterPro" id="IPR016163">
    <property type="entry name" value="Ald_DH_C"/>
</dbReference>
<dbReference type="PROSITE" id="PS00687">
    <property type="entry name" value="ALDEHYDE_DEHYDR_GLU"/>
    <property type="match status" value="1"/>
</dbReference>
<evidence type="ECO:0000259" key="5">
    <source>
        <dbReference type="Pfam" id="PF00171"/>
    </source>
</evidence>
<dbReference type="AlphaFoldDB" id="A0A161HKL6"/>
<dbReference type="SUPFAM" id="SSF53720">
    <property type="entry name" value="ALDH-like"/>
    <property type="match status" value="1"/>
</dbReference>
<evidence type="ECO:0000256" key="3">
    <source>
        <dbReference type="PROSITE-ProRule" id="PRU10007"/>
    </source>
</evidence>
<dbReference type="RefSeq" id="XP_018736064.1">
    <property type="nucleotide sequence ID" value="XM_018878797.1"/>
</dbReference>
<dbReference type="GO" id="GO:0004030">
    <property type="term" value="F:aldehyde dehydrogenase [NAD(P)+] activity"/>
    <property type="evidence" value="ECO:0007669"/>
    <property type="project" value="UniProtKB-ARBA"/>
</dbReference>
<evidence type="ECO:0000313" key="7">
    <source>
        <dbReference type="Proteomes" id="UP000189580"/>
    </source>
</evidence>
<dbReference type="GeneID" id="30033735"/>
<proteinExistence type="inferred from homology"/>
<evidence type="ECO:0000256" key="1">
    <source>
        <dbReference type="ARBA" id="ARBA00009986"/>
    </source>
</evidence>
<dbReference type="InterPro" id="IPR016161">
    <property type="entry name" value="Ald_DH/histidinol_DH"/>
</dbReference>
<dbReference type="InterPro" id="IPR029510">
    <property type="entry name" value="Ald_DH_CS_GLU"/>
</dbReference>
<dbReference type="Pfam" id="PF00171">
    <property type="entry name" value="Aldedh"/>
    <property type="match status" value="1"/>
</dbReference>
<dbReference type="Proteomes" id="UP000189580">
    <property type="component" value="Chromosome a"/>
</dbReference>
<name>A0A161HKL6_9ASCO</name>
<accession>A0A161HKL6</accession>
<feature type="active site" evidence="3">
    <location>
        <position position="266"/>
    </location>
</feature>
<feature type="domain" description="Aldehyde dehydrogenase" evidence="5">
    <location>
        <begin position="29"/>
        <end position="491"/>
    </location>
</feature>
<dbReference type="KEGG" id="slb:AWJ20_1884"/>
<dbReference type="InterPro" id="IPR015590">
    <property type="entry name" value="Aldehyde_DH_dom"/>
</dbReference>
<dbReference type="InterPro" id="IPR016162">
    <property type="entry name" value="Ald_DH_N"/>
</dbReference>
<organism evidence="6 7">
    <name type="scientific">Sugiyamaella lignohabitans</name>
    <dbReference type="NCBI Taxonomy" id="796027"/>
    <lineage>
        <taxon>Eukaryota</taxon>
        <taxon>Fungi</taxon>
        <taxon>Dikarya</taxon>
        <taxon>Ascomycota</taxon>
        <taxon>Saccharomycotina</taxon>
        <taxon>Dipodascomycetes</taxon>
        <taxon>Dipodascales</taxon>
        <taxon>Trichomonascaceae</taxon>
        <taxon>Sugiyamaella</taxon>
    </lineage>
</organism>
<keyword evidence="2 4" id="KW-0560">Oxidoreductase</keyword>
<dbReference type="OrthoDB" id="310895at2759"/>
<dbReference type="FunFam" id="3.40.605.10:FF:000026">
    <property type="entry name" value="Aldehyde dehydrogenase, putative"/>
    <property type="match status" value="1"/>
</dbReference>
<keyword evidence="7" id="KW-1185">Reference proteome</keyword>
<gene>
    <name evidence="6" type="primary">ALD2</name>
    <name evidence="6" type="ORF">AWJ20_1884</name>
</gene>
<evidence type="ECO:0000256" key="2">
    <source>
        <dbReference type="ARBA" id="ARBA00023002"/>
    </source>
</evidence>
<dbReference type="Gene3D" id="3.40.605.10">
    <property type="entry name" value="Aldehyde Dehydrogenase, Chain A, domain 1"/>
    <property type="match status" value="1"/>
</dbReference>
<dbReference type="Gene3D" id="3.40.309.10">
    <property type="entry name" value="Aldehyde Dehydrogenase, Chain A, domain 2"/>
    <property type="match status" value="1"/>
</dbReference>
<dbReference type="FunFam" id="3.40.605.10:FF:000050">
    <property type="entry name" value="Aldehyde dehydrogenase, mitochondrial"/>
    <property type="match status" value="1"/>
</dbReference>
<evidence type="ECO:0000256" key="4">
    <source>
        <dbReference type="RuleBase" id="RU003345"/>
    </source>
</evidence>